<dbReference type="Gene3D" id="1.25.40.10">
    <property type="entry name" value="Tetratricopeptide repeat domain"/>
    <property type="match status" value="1"/>
</dbReference>
<evidence type="ECO:0000313" key="3">
    <source>
        <dbReference type="Proteomes" id="UP001501442"/>
    </source>
</evidence>
<dbReference type="InterPro" id="IPR011990">
    <property type="entry name" value="TPR-like_helical_dom_sf"/>
</dbReference>
<gene>
    <name evidence="2" type="ORF">GCM10023196_104790</name>
</gene>
<evidence type="ECO:0008006" key="4">
    <source>
        <dbReference type="Google" id="ProtNLM"/>
    </source>
</evidence>
<keyword evidence="3" id="KW-1185">Reference proteome</keyword>
<feature type="region of interest" description="Disordered" evidence="1">
    <location>
        <begin position="1"/>
        <end position="20"/>
    </location>
</feature>
<name>A0ABP8UWC2_9ACTN</name>
<dbReference type="SUPFAM" id="SSF81901">
    <property type="entry name" value="HCP-like"/>
    <property type="match status" value="1"/>
</dbReference>
<protein>
    <recommendedName>
        <fullName evidence="4">Tetratricopeptide repeat protein</fullName>
    </recommendedName>
</protein>
<accession>A0ABP8UWC2</accession>
<sequence>MTDLPLLDSNGFPLPLPPDPPGVVPDEVERALEAYRAGDVPEARALLRATAESGRTVVACHAAAALAGIELAEDEPDEPAWKLLEQVAAGEDPWLGPLAAVLPTAGLYAAFESLDVGQRPVDDPLVRGLVAQLTGDLEAARAGFEQAATRTFPEEWTTDLANALLGNLLLTGPDPAAAEEPLAKALKSDHELYAGYAGYLLGHLLIGRNDLDRAAEALQAAQSVSHPAKAGREGLYPWLCVRLGELVASGGSMLDLVDEQMERSGVSESYVVRNTFEGASYFTEVSRPALAEIGLFMFPGDFETVRAALERLRTWGDERYDRARRLCLTLYRYVSDPGDADHSRALAALMTELDLPRY</sequence>
<organism evidence="2 3">
    <name type="scientific">Actinoallomurus vinaceus</name>
    <dbReference type="NCBI Taxonomy" id="1080074"/>
    <lineage>
        <taxon>Bacteria</taxon>
        <taxon>Bacillati</taxon>
        <taxon>Actinomycetota</taxon>
        <taxon>Actinomycetes</taxon>
        <taxon>Streptosporangiales</taxon>
        <taxon>Thermomonosporaceae</taxon>
        <taxon>Actinoallomurus</taxon>
    </lineage>
</organism>
<dbReference type="RefSeq" id="WP_345443889.1">
    <property type="nucleotide sequence ID" value="NZ_BAABHK010000031.1"/>
</dbReference>
<comment type="caution">
    <text evidence="2">The sequence shown here is derived from an EMBL/GenBank/DDBJ whole genome shotgun (WGS) entry which is preliminary data.</text>
</comment>
<evidence type="ECO:0000313" key="2">
    <source>
        <dbReference type="EMBL" id="GAA4640204.1"/>
    </source>
</evidence>
<dbReference type="EMBL" id="BAABHK010000031">
    <property type="protein sequence ID" value="GAA4640204.1"/>
    <property type="molecule type" value="Genomic_DNA"/>
</dbReference>
<dbReference type="Proteomes" id="UP001501442">
    <property type="component" value="Unassembled WGS sequence"/>
</dbReference>
<reference evidence="3" key="1">
    <citation type="journal article" date="2019" name="Int. J. Syst. Evol. Microbiol.">
        <title>The Global Catalogue of Microorganisms (GCM) 10K type strain sequencing project: providing services to taxonomists for standard genome sequencing and annotation.</title>
        <authorList>
            <consortium name="The Broad Institute Genomics Platform"/>
            <consortium name="The Broad Institute Genome Sequencing Center for Infectious Disease"/>
            <person name="Wu L."/>
            <person name="Ma J."/>
        </authorList>
    </citation>
    <scope>NUCLEOTIDE SEQUENCE [LARGE SCALE GENOMIC DNA]</scope>
    <source>
        <strain evidence="3">JCM 17939</strain>
    </source>
</reference>
<proteinExistence type="predicted"/>
<evidence type="ECO:0000256" key="1">
    <source>
        <dbReference type="SAM" id="MobiDB-lite"/>
    </source>
</evidence>